<dbReference type="AlphaFoldDB" id="K5X2Y1"/>
<feature type="compositionally biased region" description="Low complexity" evidence="10">
    <location>
        <begin position="296"/>
        <end position="310"/>
    </location>
</feature>
<keyword evidence="6" id="KW-0010">Activator</keyword>
<dbReference type="InParanoid" id="K5X2Y1"/>
<dbReference type="RefSeq" id="XP_007327228.1">
    <property type="nucleotide sequence ID" value="XM_007327166.1"/>
</dbReference>
<dbReference type="GO" id="GO:0016538">
    <property type="term" value="F:cyclin-dependent protein serine/threonine kinase regulator activity"/>
    <property type="evidence" value="ECO:0007669"/>
    <property type="project" value="InterPro"/>
</dbReference>
<evidence type="ECO:0000256" key="8">
    <source>
        <dbReference type="ARBA" id="ARBA00023242"/>
    </source>
</evidence>
<evidence type="ECO:0000256" key="7">
    <source>
        <dbReference type="ARBA" id="ARBA00023163"/>
    </source>
</evidence>
<organism evidence="12 13">
    <name type="scientific">Agaricus bisporus var. burnettii (strain JB137-S8 / ATCC MYA-4627 / FGSC 10392)</name>
    <name type="common">White button mushroom</name>
    <dbReference type="NCBI Taxonomy" id="597362"/>
    <lineage>
        <taxon>Eukaryota</taxon>
        <taxon>Fungi</taxon>
        <taxon>Dikarya</taxon>
        <taxon>Basidiomycota</taxon>
        <taxon>Agaricomycotina</taxon>
        <taxon>Agaricomycetes</taxon>
        <taxon>Agaricomycetidae</taxon>
        <taxon>Agaricales</taxon>
        <taxon>Agaricineae</taxon>
        <taxon>Agaricaceae</taxon>
        <taxon>Agaricus</taxon>
    </lineage>
</organism>
<keyword evidence="7" id="KW-0804">Transcription</keyword>
<dbReference type="SUPFAM" id="SSF47954">
    <property type="entry name" value="Cyclin-like"/>
    <property type="match status" value="2"/>
</dbReference>
<evidence type="ECO:0000256" key="4">
    <source>
        <dbReference type="ARBA" id="ARBA00023015"/>
    </source>
</evidence>
<dbReference type="EMBL" id="JH971387">
    <property type="protein sequence ID" value="EKM82166.1"/>
    <property type="molecule type" value="Genomic_DNA"/>
</dbReference>
<dbReference type="CDD" id="cd20513">
    <property type="entry name" value="CYCLIN_CCNC_rpt1"/>
    <property type="match status" value="1"/>
</dbReference>
<dbReference type="HOGENOM" id="CLU_034754_5_0_1"/>
<dbReference type="FunCoup" id="K5X2Y1">
    <property type="interactions" value="571"/>
</dbReference>
<keyword evidence="3" id="KW-0678">Repressor</keyword>
<dbReference type="eggNOG" id="KOG0794">
    <property type="taxonomic scope" value="Eukaryota"/>
</dbReference>
<evidence type="ECO:0000256" key="3">
    <source>
        <dbReference type="ARBA" id="ARBA00022491"/>
    </source>
</evidence>
<keyword evidence="8" id="KW-0539">Nucleus</keyword>
<feature type="region of interest" description="Disordered" evidence="10">
    <location>
        <begin position="287"/>
        <end position="310"/>
    </location>
</feature>
<accession>K5X2Y1</accession>
<dbReference type="Pfam" id="PF00134">
    <property type="entry name" value="Cyclin_N"/>
    <property type="match status" value="1"/>
</dbReference>
<gene>
    <name evidence="12" type="ORF">AGABI1DRAFT_55353</name>
</gene>
<dbReference type="Proteomes" id="UP000008493">
    <property type="component" value="Unassembled WGS sequence"/>
</dbReference>
<dbReference type="GO" id="GO:0006357">
    <property type="term" value="P:regulation of transcription by RNA polymerase II"/>
    <property type="evidence" value="ECO:0007669"/>
    <property type="project" value="InterPro"/>
</dbReference>
<name>K5X2Y1_AGABU</name>
<evidence type="ECO:0000313" key="12">
    <source>
        <dbReference type="EMBL" id="EKM82166.1"/>
    </source>
</evidence>
<evidence type="ECO:0000259" key="11">
    <source>
        <dbReference type="SMART" id="SM00385"/>
    </source>
</evidence>
<dbReference type="Gene3D" id="1.10.472.10">
    <property type="entry name" value="Cyclin-like"/>
    <property type="match status" value="2"/>
</dbReference>
<evidence type="ECO:0000256" key="6">
    <source>
        <dbReference type="ARBA" id="ARBA00023159"/>
    </source>
</evidence>
<keyword evidence="5 9" id="KW-0195">Cyclin</keyword>
<dbReference type="KEGG" id="abp:AGABI1DRAFT55353"/>
<dbReference type="GO" id="GO:0005634">
    <property type="term" value="C:nucleus"/>
    <property type="evidence" value="ECO:0007669"/>
    <property type="project" value="UniProtKB-SubCell"/>
</dbReference>
<dbReference type="OMA" id="DDGPRYW"/>
<proteinExistence type="inferred from homology"/>
<dbReference type="OrthoDB" id="10266018at2759"/>
<evidence type="ECO:0000256" key="5">
    <source>
        <dbReference type="ARBA" id="ARBA00023127"/>
    </source>
</evidence>
<reference evidence="13" key="1">
    <citation type="journal article" date="2012" name="Proc. Natl. Acad. Sci. U.S.A.">
        <title>Genome sequence of the button mushroom Agaricus bisporus reveals mechanisms governing adaptation to a humic-rich ecological niche.</title>
        <authorList>
            <person name="Morin E."/>
            <person name="Kohler A."/>
            <person name="Baker A.R."/>
            <person name="Foulongne-Oriol M."/>
            <person name="Lombard V."/>
            <person name="Nagy L.G."/>
            <person name="Ohm R.A."/>
            <person name="Patyshakuliyeva A."/>
            <person name="Brun A."/>
            <person name="Aerts A.L."/>
            <person name="Bailey A.M."/>
            <person name="Billette C."/>
            <person name="Coutinho P.M."/>
            <person name="Deakin G."/>
            <person name="Doddapaneni H."/>
            <person name="Floudas D."/>
            <person name="Grimwood J."/>
            <person name="Hilden K."/>
            <person name="Kuees U."/>
            <person name="LaButti K.M."/>
            <person name="Lapidus A."/>
            <person name="Lindquist E.A."/>
            <person name="Lucas S.M."/>
            <person name="Murat C."/>
            <person name="Riley R.W."/>
            <person name="Salamov A.A."/>
            <person name="Schmutz J."/>
            <person name="Subramanian V."/>
            <person name="Woesten H.A.B."/>
            <person name="Xu J."/>
            <person name="Eastwood D.C."/>
            <person name="Foster G.D."/>
            <person name="Sonnenberg A.S."/>
            <person name="Cullen D."/>
            <person name="de Vries R.P."/>
            <person name="Lundell T."/>
            <person name="Hibbett D.S."/>
            <person name="Henrissat B."/>
            <person name="Burton K.S."/>
            <person name="Kerrigan R.W."/>
            <person name="Challen M.P."/>
            <person name="Grigoriev I.V."/>
            <person name="Martin F."/>
        </authorList>
    </citation>
    <scope>NUCLEOTIDE SEQUENCE [LARGE SCALE GENOMIC DNA]</scope>
    <source>
        <strain evidence="13">JB137-S8 / ATCC MYA-4627 / FGSC 10392</strain>
    </source>
</reference>
<sequence length="355" mass="39868">MAADFWLSSHHKRWIVDRATARRAREQDRQILRYLGQDVIHLDYFAIYFANVITKLGKKLGLRQRVIATATVFFRRFYLKNSYCETDPFLVIAACCYVAAKAEESPVHIKTVISEARTLFSHMYNIKHFPTDNSKLAEMEFYLVDDLECDLTVFHPYRSLLALCKKESEEPIAVNDNEPGAFNTSSIMSGNALGLGIGADDGPRYWGTGEGKLELSAGALQTAWFIVNDTYRSDICLLYPPHLIAVAAIYLTFILHTPTRSIITPLLNSPSSSQIAPVTVSSTITTTKPIRRSTRHSTSSLTSAPLPTASQQQQDPITFLSELNISLPLIATISQEIISLYTLWERYKEDAHPEA</sequence>
<evidence type="ECO:0000256" key="10">
    <source>
        <dbReference type="SAM" id="MobiDB-lite"/>
    </source>
</evidence>
<dbReference type="InterPro" id="IPR013763">
    <property type="entry name" value="Cyclin-like_dom"/>
</dbReference>
<keyword evidence="13" id="KW-1185">Reference proteome</keyword>
<dbReference type="InterPro" id="IPR006671">
    <property type="entry name" value="Cyclin_N"/>
</dbReference>
<dbReference type="PANTHER" id="PTHR10026">
    <property type="entry name" value="CYCLIN"/>
    <property type="match status" value="1"/>
</dbReference>
<dbReference type="PIRSF" id="PIRSF028758">
    <property type="entry name" value="Cyclin, C/H/G types"/>
    <property type="match status" value="1"/>
</dbReference>
<comment type="similarity">
    <text evidence="2">Belongs to the cyclin family. Cyclin C subfamily.</text>
</comment>
<dbReference type="SMART" id="SM00385">
    <property type="entry name" value="CYCLIN"/>
    <property type="match status" value="1"/>
</dbReference>
<comment type="subcellular location">
    <subcellularLocation>
        <location evidence="1">Nucleus</location>
    </subcellularLocation>
</comment>
<feature type="non-terminal residue" evidence="12">
    <location>
        <position position="355"/>
    </location>
</feature>
<dbReference type="InterPro" id="IPR036915">
    <property type="entry name" value="Cyclin-like_sf"/>
</dbReference>
<evidence type="ECO:0000256" key="2">
    <source>
        <dbReference type="ARBA" id="ARBA00008638"/>
    </source>
</evidence>
<keyword evidence="4" id="KW-0805">Transcription regulation</keyword>
<dbReference type="FunFam" id="1.10.472.10:FF:000076">
    <property type="entry name" value="RNA polymerase II holoenzyme cyclin-like subunit"/>
    <property type="match status" value="1"/>
</dbReference>
<protein>
    <recommendedName>
        <fullName evidence="11">Cyclin-like domain-containing protein</fullName>
    </recommendedName>
</protein>
<evidence type="ECO:0000313" key="13">
    <source>
        <dbReference type="Proteomes" id="UP000008493"/>
    </source>
</evidence>
<evidence type="ECO:0000256" key="1">
    <source>
        <dbReference type="ARBA" id="ARBA00004123"/>
    </source>
</evidence>
<feature type="domain" description="Cyclin-like" evidence="11">
    <location>
        <begin position="51"/>
        <end position="145"/>
    </location>
</feature>
<dbReference type="InterPro" id="IPR043198">
    <property type="entry name" value="Cyclin/Ssn8"/>
</dbReference>
<dbReference type="STRING" id="597362.K5X2Y1"/>
<dbReference type="GeneID" id="18830120"/>
<evidence type="ECO:0000256" key="9">
    <source>
        <dbReference type="RuleBase" id="RU000383"/>
    </source>
</evidence>